<keyword evidence="2" id="KW-0812">Transmembrane</keyword>
<organism evidence="4 5">
    <name type="scientific">Halogeometricum luteum</name>
    <dbReference type="NCBI Taxonomy" id="2950537"/>
    <lineage>
        <taxon>Archaea</taxon>
        <taxon>Methanobacteriati</taxon>
        <taxon>Methanobacteriota</taxon>
        <taxon>Stenosarchaea group</taxon>
        <taxon>Halobacteria</taxon>
        <taxon>Halobacteriales</taxon>
        <taxon>Haloferacaceae</taxon>
        <taxon>Halogeometricum</taxon>
    </lineage>
</organism>
<keyword evidence="2" id="KW-0472">Membrane</keyword>
<dbReference type="Pfam" id="PF00226">
    <property type="entry name" value="DnaJ"/>
    <property type="match status" value="1"/>
</dbReference>
<dbReference type="RefSeq" id="WP_310927303.1">
    <property type="nucleotide sequence ID" value="NZ_JAMQOQ010000001.1"/>
</dbReference>
<sequence length="204" mass="22288">MQSDLVSAFPPWLLLGVAGGLLASVFIAGAFVVGRRLFPDEPTRGAVVDGAGRRRAEIRDYLREIGEPFAEDHPVRGETVEFYLPGRDVAVTFDAMAYFRLERAGTYTVLCEHEMPARGLGRRLPFDVPELDPVVPNAADPVAAAFDHLDLPRGADPSEVKGAYREKVKTAHPDHGGSQPEFQRLQEAYATAREHAESGPPARV</sequence>
<dbReference type="Proteomes" id="UP001254813">
    <property type="component" value="Unassembled WGS sequence"/>
</dbReference>
<keyword evidence="2" id="KW-1133">Transmembrane helix</keyword>
<keyword evidence="5" id="KW-1185">Reference proteome</keyword>
<proteinExistence type="predicted"/>
<gene>
    <name evidence="4" type="ORF">NDI79_04795</name>
</gene>
<comment type="caution">
    <text evidence="4">The sequence shown here is derived from an EMBL/GenBank/DDBJ whole genome shotgun (WGS) entry which is preliminary data.</text>
</comment>
<dbReference type="PROSITE" id="PS50076">
    <property type="entry name" value="DNAJ_2"/>
    <property type="match status" value="1"/>
</dbReference>
<evidence type="ECO:0000256" key="1">
    <source>
        <dbReference type="SAM" id="MobiDB-lite"/>
    </source>
</evidence>
<name>A0ABU2FY92_9EURY</name>
<dbReference type="Gene3D" id="1.10.287.110">
    <property type="entry name" value="DnaJ domain"/>
    <property type="match status" value="1"/>
</dbReference>
<feature type="domain" description="J" evidence="3">
    <location>
        <begin position="144"/>
        <end position="204"/>
    </location>
</feature>
<dbReference type="EMBL" id="JAMQOQ010000001">
    <property type="protein sequence ID" value="MDS0293491.1"/>
    <property type="molecule type" value="Genomic_DNA"/>
</dbReference>
<feature type="compositionally biased region" description="Basic and acidic residues" evidence="1">
    <location>
        <begin position="156"/>
        <end position="175"/>
    </location>
</feature>
<reference evidence="4 5" key="1">
    <citation type="submission" date="2022-06" db="EMBL/GenBank/DDBJ databases">
        <title>Halogeometricum sp. a new haloarchaeum isolate from saline soil.</title>
        <authorList>
            <person name="Strakova D."/>
            <person name="Galisteo C."/>
            <person name="Sanchez-Porro C."/>
            <person name="Ventosa A."/>
        </authorList>
    </citation>
    <scope>NUCLEOTIDE SEQUENCE [LARGE SCALE GENOMIC DNA]</scope>
    <source>
        <strain evidence="5">S3BR25-2</strain>
    </source>
</reference>
<dbReference type="SMART" id="SM00271">
    <property type="entry name" value="DnaJ"/>
    <property type="match status" value="1"/>
</dbReference>
<protein>
    <submittedName>
        <fullName evidence="4">J domain-containing protein</fullName>
    </submittedName>
</protein>
<evidence type="ECO:0000256" key="2">
    <source>
        <dbReference type="SAM" id="Phobius"/>
    </source>
</evidence>
<feature type="region of interest" description="Disordered" evidence="1">
    <location>
        <begin position="156"/>
        <end position="204"/>
    </location>
</feature>
<evidence type="ECO:0000313" key="5">
    <source>
        <dbReference type="Proteomes" id="UP001254813"/>
    </source>
</evidence>
<feature type="transmembrane region" description="Helical" evidence="2">
    <location>
        <begin position="12"/>
        <end position="34"/>
    </location>
</feature>
<dbReference type="CDD" id="cd06257">
    <property type="entry name" value="DnaJ"/>
    <property type="match status" value="1"/>
</dbReference>
<evidence type="ECO:0000259" key="3">
    <source>
        <dbReference type="PROSITE" id="PS50076"/>
    </source>
</evidence>
<dbReference type="SUPFAM" id="SSF46565">
    <property type="entry name" value="Chaperone J-domain"/>
    <property type="match status" value="1"/>
</dbReference>
<dbReference type="InterPro" id="IPR001623">
    <property type="entry name" value="DnaJ_domain"/>
</dbReference>
<evidence type="ECO:0000313" key="4">
    <source>
        <dbReference type="EMBL" id="MDS0293491.1"/>
    </source>
</evidence>
<dbReference type="InterPro" id="IPR036869">
    <property type="entry name" value="J_dom_sf"/>
</dbReference>
<accession>A0ABU2FY92</accession>